<sequence length="133" mass="15340">MSNINTFLLQNASLANKLSNELLSDHDLQSFFNFNSEGTVYLHTRNYKLIKISIETCDGLKSFKIRQSEKYPKVNKSIENNVNGKSFYNFVKLLAHLIKYSNDDFQDKVTSFSYTRDEDSGLLTSLRKTLIPN</sequence>
<name>A0ABX3CNE6_9BACI</name>
<protein>
    <submittedName>
        <fullName evidence="1">Uncharacterized protein</fullName>
    </submittedName>
</protein>
<evidence type="ECO:0000313" key="1">
    <source>
        <dbReference type="EMBL" id="OHX44814.1"/>
    </source>
</evidence>
<comment type="caution">
    <text evidence="1">The sequence shown here is derived from an EMBL/GenBank/DDBJ whole genome shotgun (WGS) entry which is preliminary data.</text>
</comment>
<evidence type="ECO:0000313" key="2">
    <source>
        <dbReference type="Proteomes" id="UP000180194"/>
    </source>
</evidence>
<keyword evidence="2" id="KW-1185">Reference proteome</keyword>
<reference evidence="1 2" key="1">
    <citation type="submission" date="2016-07" db="EMBL/GenBank/DDBJ databases">
        <title>Bacillus oceanisediminis whole genome.</title>
        <authorList>
            <person name="Pal Y."/>
            <person name="Verma A."/>
            <person name="Mual P."/>
            <person name="Srinivasan K."/>
        </authorList>
    </citation>
    <scope>NUCLEOTIDE SEQUENCE [LARGE SCALE GENOMIC DNA]</scope>
    <source>
        <strain evidence="1 2">Bhandara28</strain>
    </source>
</reference>
<gene>
    <name evidence="1" type="ORF">BBV17_25270</name>
</gene>
<organism evidence="1 2">
    <name type="scientific">Cytobacillus oceanisediminis</name>
    <dbReference type="NCBI Taxonomy" id="665099"/>
    <lineage>
        <taxon>Bacteria</taxon>
        <taxon>Bacillati</taxon>
        <taxon>Bacillota</taxon>
        <taxon>Bacilli</taxon>
        <taxon>Bacillales</taxon>
        <taxon>Bacillaceae</taxon>
        <taxon>Cytobacillus</taxon>
    </lineage>
</organism>
<accession>A0ABX3CNE6</accession>
<dbReference type="EMBL" id="MBRJ01000040">
    <property type="protein sequence ID" value="OHX44814.1"/>
    <property type="molecule type" value="Genomic_DNA"/>
</dbReference>
<dbReference type="Proteomes" id="UP000180194">
    <property type="component" value="Unassembled WGS sequence"/>
</dbReference>
<proteinExistence type="predicted"/>